<keyword evidence="1" id="KW-0175">Coiled coil</keyword>
<dbReference type="GeneID" id="63819251"/>
<dbReference type="AlphaFoldDB" id="A0A165IM36"/>
<dbReference type="EMBL" id="KV427605">
    <property type="protein sequence ID" value="KZT13270.1"/>
    <property type="molecule type" value="Genomic_DNA"/>
</dbReference>
<feature type="region of interest" description="Disordered" evidence="2">
    <location>
        <begin position="141"/>
        <end position="238"/>
    </location>
</feature>
<organism evidence="3 4">
    <name type="scientific">Laetiporus sulphureus 93-53</name>
    <dbReference type="NCBI Taxonomy" id="1314785"/>
    <lineage>
        <taxon>Eukaryota</taxon>
        <taxon>Fungi</taxon>
        <taxon>Dikarya</taxon>
        <taxon>Basidiomycota</taxon>
        <taxon>Agaricomycotina</taxon>
        <taxon>Agaricomycetes</taxon>
        <taxon>Polyporales</taxon>
        <taxon>Laetiporus</taxon>
    </lineage>
</organism>
<evidence type="ECO:0000313" key="4">
    <source>
        <dbReference type="Proteomes" id="UP000076871"/>
    </source>
</evidence>
<evidence type="ECO:0000313" key="3">
    <source>
        <dbReference type="EMBL" id="KZT13270.1"/>
    </source>
</evidence>
<dbReference type="Proteomes" id="UP000076871">
    <property type="component" value="Unassembled WGS sequence"/>
</dbReference>
<accession>A0A165IM36</accession>
<feature type="region of interest" description="Disordered" evidence="2">
    <location>
        <begin position="89"/>
        <end position="111"/>
    </location>
</feature>
<feature type="region of interest" description="Disordered" evidence="2">
    <location>
        <begin position="248"/>
        <end position="267"/>
    </location>
</feature>
<evidence type="ECO:0000256" key="2">
    <source>
        <dbReference type="SAM" id="MobiDB-lite"/>
    </source>
</evidence>
<protein>
    <submittedName>
        <fullName evidence="3">Uncharacterized protein</fullName>
    </submittedName>
</protein>
<feature type="compositionally biased region" description="Low complexity" evidence="2">
    <location>
        <begin position="46"/>
        <end position="62"/>
    </location>
</feature>
<feature type="compositionally biased region" description="Polar residues" evidence="2">
    <location>
        <begin position="190"/>
        <end position="206"/>
    </location>
</feature>
<dbReference type="RefSeq" id="XP_040770780.1">
    <property type="nucleotide sequence ID" value="XM_040902220.1"/>
</dbReference>
<feature type="compositionally biased region" description="Low complexity" evidence="2">
    <location>
        <begin position="179"/>
        <end position="189"/>
    </location>
</feature>
<evidence type="ECO:0000256" key="1">
    <source>
        <dbReference type="SAM" id="Coils"/>
    </source>
</evidence>
<feature type="region of interest" description="Disordered" evidence="2">
    <location>
        <begin position="41"/>
        <end position="72"/>
    </location>
</feature>
<proteinExistence type="predicted"/>
<dbReference type="InParanoid" id="A0A165IM36"/>
<dbReference type="STRING" id="1314785.A0A165IM36"/>
<reference evidence="3 4" key="1">
    <citation type="journal article" date="2016" name="Mol. Biol. Evol.">
        <title>Comparative Genomics of Early-Diverging Mushroom-Forming Fungi Provides Insights into the Origins of Lignocellulose Decay Capabilities.</title>
        <authorList>
            <person name="Nagy L.G."/>
            <person name="Riley R."/>
            <person name="Tritt A."/>
            <person name="Adam C."/>
            <person name="Daum C."/>
            <person name="Floudas D."/>
            <person name="Sun H."/>
            <person name="Yadav J.S."/>
            <person name="Pangilinan J."/>
            <person name="Larsson K.H."/>
            <person name="Matsuura K."/>
            <person name="Barry K."/>
            <person name="Labutti K."/>
            <person name="Kuo R."/>
            <person name="Ohm R.A."/>
            <person name="Bhattacharya S.S."/>
            <person name="Shirouzu T."/>
            <person name="Yoshinaga Y."/>
            <person name="Martin F.M."/>
            <person name="Grigoriev I.V."/>
            <person name="Hibbett D.S."/>
        </authorList>
    </citation>
    <scope>NUCLEOTIDE SEQUENCE [LARGE SCALE GENOMIC DNA]</scope>
    <source>
        <strain evidence="3 4">93-53</strain>
    </source>
</reference>
<feature type="compositionally biased region" description="Polar residues" evidence="2">
    <location>
        <begin position="212"/>
        <end position="225"/>
    </location>
</feature>
<feature type="coiled-coil region" evidence="1">
    <location>
        <begin position="447"/>
        <end position="474"/>
    </location>
</feature>
<name>A0A165IM36_9APHY</name>
<keyword evidence="4" id="KW-1185">Reference proteome</keyword>
<gene>
    <name evidence="3" type="ORF">LAESUDRAFT_37369</name>
</gene>
<sequence length="484" mass="53307">MAALQFAHQFEHVAAMSLPQQNAVAGPSGLAQSALVQVTIPEAPNGRPSSGSGRPLSRSGLLTPPLSAGTNSFSQSRLAMQMDASKLYRPNNVSPSVAGPSHHRHHHSHVLSQQQVVQNNRMSQGYISELSQQPNLLHTIQQQQHYGGMARRPSQAQMDDQRNRPAMQGPLPPAQMQMTSNNSSTNSSTGFSHLQFQYPQFSSGHTNPAPISAQQQMQPQGTSSGPAPHHAQHAHASRSNAIAHVGANAPAASPTNPQPGIDVFGPAPPNIFDPARWDPNGMAAIAFVSSRKFLEASQQTLATELTRLKDHYRTREACAAQTFTNRISDLYRCLANAKSERDTAVQAQQEAEESCKRAQEAEAKTKEHCTSLYTASLRIDKECMLVKKERDELKNENWELKQVIARMAIEENVRIKKDPSVSEEEKKAVAERVAEREAVIASAFAQAKENEMKLREEVEKRAQLERELEVLKHIVKQQLYQVGT</sequence>
<feature type="coiled-coil region" evidence="1">
    <location>
        <begin position="334"/>
        <end position="410"/>
    </location>
</feature>